<dbReference type="GO" id="GO:0015628">
    <property type="term" value="P:protein secretion by the type II secretion system"/>
    <property type="evidence" value="ECO:0007669"/>
    <property type="project" value="TreeGrafter"/>
</dbReference>
<dbReference type="AlphaFoldDB" id="A0A9D6Z4S4"/>
<dbReference type="InterPro" id="IPR051675">
    <property type="entry name" value="Endo/Exo/Phosphatase_dom_1"/>
</dbReference>
<comment type="caution">
    <text evidence="1">The sequence shown here is derived from an EMBL/GenBank/DDBJ whole genome shotgun (WGS) entry which is preliminary data.</text>
</comment>
<protein>
    <submittedName>
        <fullName evidence="1">Helix-hairpin-helix domain-containing protein</fullName>
    </submittedName>
</protein>
<gene>
    <name evidence="1" type="ORF">HY912_15240</name>
</gene>
<dbReference type="Pfam" id="PF12836">
    <property type="entry name" value="HHH_3"/>
    <property type="match status" value="1"/>
</dbReference>
<evidence type="ECO:0000313" key="2">
    <source>
        <dbReference type="Proteomes" id="UP000807825"/>
    </source>
</evidence>
<dbReference type="PANTHER" id="PTHR21180">
    <property type="entry name" value="ENDONUCLEASE/EXONUCLEASE/PHOSPHATASE FAMILY DOMAIN-CONTAINING PROTEIN 1"/>
    <property type="match status" value="1"/>
</dbReference>
<dbReference type="SUPFAM" id="SSF47781">
    <property type="entry name" value="RuvA domain 2-like"/>
    <property type="match status" value="1"/>
</dbReference>
<dbReference type="InterPro" id="IPR010994">
    <property type="entry name" value="RuvA_2-like"/>
</dbReference>
<evidence type="ECO:0000313" key="1">
    <source>
        <dbReference type="EMBL" id="MBI5250842.1"/>
    </source>
</evidence>
<name>A0A9D6Z4S4_9BACT</name>
<reference evidence="1" key="1">
    <citation type="submission" date="2020-07" db="EMBL/GenBank/DDBJ databases">
        <title>Huge and variable diversity of episymbiotic CPR bacteria and DPANN archaea in groundwater ecosystems.</title>
        <authorList>
            <person name="He C.Y."/>
            <person name="Keren R."/>
            <person name="Whittaker M."/>
            <person name="Farag I.F."/>
            <person name="Doudna J."/>
            <person name="Cate J.H.D."/>
            <person name="Banfield J.F."/>
        </authorList>
    </citation>
    <scope>NUCLEOTIDE SEQUENCE</scope>
    <source>
        <strain evidence="1">NC_groundwater_1664_Pr3_B-0.1um_52_9</strain>
    </source>
</reference>
<proteinExistence type="predicted"/>
<dbReference type="PANTHER" id="PTHR21180:SF32">
    <property type="entry name" value="ENDONUCLEASE_EXONUCLEASE_PHOSPHATASE FAMILY DOMAIN-CONTAINING PROTEIN 1"/>
    <property type="match status" value="1"/>
</dbReference>
<dbReference type="GO" id="GO:0015627">
    <property type="term" value="C:type II protein secretion system complex"/>
    <property type="evidence" value="ECO:0007669"/>
    <property type="project" value="TreeGrafter"/>
</dbReference>
<dbReference type="EMBL" id="JACRDE010000395">
    <property type="protein sequence ID" value="MBI5250842.1"/>
    <property type="molecule type" value="Genomic_DNA"/>
</dbReference>
<dbReference type="Proteomes" id="UP000807825">
    <property type="component" value="Unassembled WGS sequence"/>
</dbReference>
<organism evidence="1 2">
    <name type="scientific">Desulfomonile tiedjei</name>
    <dbReference type="NCBI Taxonomy" id="2358"/>
    <lineage>
        <taxon>Bacteria</taxon>
        <taxon>Pseudomonadati</taxon>
        <taxon>Thermodesulfobacteriota</taxon>
        <taxon>Desulfomonilia</taxon>
        <taxon>Desulfomonilales</taxon>
        <taxon>Desulfomonilaceae</taxon>
        <taxon>Desulfomonile</taxon>
    </lineage>
</organism>
<sequence>MHGALILGLATLLIKSWSYLEPIFHDTRTYRSGDCVYEIIQDNERQGAVFLENPEVLSKILQIAGLPREILPNPCEERIPCNRTIRFTGIPAEITVEKISGAQLMNIGKKVDINVADESDLRGVPGIGPVLAKRIVAHRISAGGFKTLEELKQVRGIREKKFANFSRYLEIRSEFSDRLQHVQSGRGFFDPSGRIDEYHIYGTH</sequence>
<accession>A0A9D6Z4S4</accession>
<dbReference type="Gene3D" id="1.10.150.320">
    <property type="entry name" value="Photosystem II 12 kDa extrinsic protein"/>
    <property type="match status" value="1"/>
</dbReference>